<dbReference type="GO" id="GO:0005886">
    <property type="term" value="C:plasma membrane"/>
    <property type="evidence" value="ECO:0007669"/>
    <property type="project" value="TreeGrafter"/>
</dbReference>
<keyword evidence="2" id="KW-0812">Transmembrane</keyword>
<feature type="transmembrane region" description="Helical" evidence="2">
    <location>
        <begin position="30"/>
        <end position="49"/>
    </location>
</feature>
<dbReference type="PANTHER" id="PTHR43298">
    <property type="entry name" value="MULTIDRUG RESISTANCE PROTEIN NORM-RELATED"/>
    <property type="match status" value="1"/>
</dbReference>
<feature type="transmembrane region" description="Helical" evidence="2">
    <location>
        <begin position="210"/>
        <end position="230"/>
    </location>
</feature>
<feature type="transmembrane region" description="Helical" evidence="2">
    <location>
        <begin position="147"/>
        <end position="168"/>
    </location>
</feature>
<feature type="transmembrane region" description="Helical" evidence="2">
    <location>
        <begin position="405"/>
        <end position="426"/>
    </location>
</feature>
<dbReference type="AlphaFoldDB" id="A0A5J6MNX9"/>
<feature type="transmembrane region" description="Helical" evidence="2">
    <location>
        <begin position="105"/>
        <end position="127"/>
    </location>
</feature>
<evidence type="ECO:0000313" key="3">
    <source>
        <dbReference type="EMBL" id="QEX18907.1"/>
    </source>
</evidence>
<dbReference type="PANTHER" id="PTHR43298:SF2">
    <property type="entry name" value="FMN_FAD EXPORTER YEEO-RELATED"/>
    <property type="match status" value="1"/>
</dbReference>
<evidence type="ECO:0000256" key="1">
    <source>
        <dbReference type="ARBA" id="ARBA00022448"/>
    </source>
</evidence>
<dbReference type="GO" id="GO:0042910">
    <property type="term" value="F:xenobiotic transmembrane transporter activity"/>
    <property type="evidence" value="ECO:0007669"/>
    <property type="project" value="InterPro"/>
</dbReference>
<feature type="transmembrane region" description="Helical" evidence="2">
    <location>
        <begin position="432"/>
        <end position="450"/>
    </location>
</feature>
<dbReference type="Proteomes" id="UP000326202">
    <property type="component" value="Chromosome"/>
</dbReference>
<dbReference type="EMBL" id="CP042906">
    <property type="protein sequence ID" value="QEX18907.1"/>
    <property type="molecule type" value="Genomic_DNA"/>
</dbReference>
<feature type="transmembrane region" description="Helical" evidence="2">
    <location>
        <begin position="369"/>
        <end position="393"/>
    </location>
</feature>
<dbReference type="KEGG" id="htq:FRZ44_42180"/>
<accession>A0A5J6MNX9</accession>
<dbReference type="Pfam" id="PF01554">
    <property type="entry name" value="MatE"/>
    <property type="match status" value="2"/>
</dbReference>
<dbReference type="NCBIfam" id="TIGR00797">
    <property type="entry name" value="matE"/>
    <property type="match status" value="1"/>
</dbReference>
<name>A0A5J6MNX9_9PROT</name>
<keyword evidence="1" id="KW-0813">Transport</keyword>
<keyword evidence="2" id="KW-0472">Membrane</keyword>
<dbReference type="InterPro" id="IPR002528">
    <property type="entry name" value="MATE_fam"/>
</dbReference>
<gene>
    <name evidence="3" type="primary">norM</name>
    <name evidence="3" type="ORF">FRZ44_42180</name>
</gene>
<feature type="transmembrane region" description="Helical" evidence="2">
    <location>
        <begin position="288"/>
        <end position="310"/>
    </location>
</feature>
<feature type="transmembrane region" description="Helical" evidence="2">
    <location>
        <begin position="180"/>
        <end position="198"/>
    </location>
</feature>
<feature type="transmembrane region" description="Helical" evidence="2">
    <location>
        <begin position="331"/>
        <end position="357"/>
    </location>
</feature>
<feature type="transmembrane region" description="Helical" evidence="2">
    <location>
        <begin position="261"/>
        <end position="282"/>
    </location>
</feature>
<keyword evidence="4" id="KW-1185">Reference proteome</keyword>
<feature type="transmembrane region" description="Helical" evidence="2">
    <location>
        <begin position="69"/>
        <end position="93"/>
    </location>
</feature>
<evidence type="ECO:0000256" key="2">
    <source>
        <dbReference type="SAM" id="Phobius"/>
    </source>
</evidence>
<protein>
    <submittedName>
        <fullName evidence="3">Putative multidrug resistance protein NorM</fullName>
    </submittedName>
</protein>
<proteinExistence type="predicted"/>
<reference evidence="3 4" key="1">
    <citation type="submission" date="2019-08" db="EMBL/GenBank/DDBJ databases">
        <title>Hyperibacter terrae gen. nov., sp. nov. and Hyperibacter viscosus sp. nov., two new members in the family Rhodospirillaceae isolated from the rhizosphere of Hypericum perforatum.</title>
        <authorList>
            <person name="Noviana Z."/>
        </authorList>
    </citation>
    <scope>NUCLEOTIDE SEQUENCE [LARGE SCALE GENOMIC DNA]</scope>
    <source>
        <strain evidence="3 4">R5913</strain>
    </source>
</reference>
<organism evidence="3 4">
    <name type="scientific">Hypericibacter terrae</name>
    <dbReference type="NCBI Taxonomy" id="2602015"/>
    <lineage>
        <taxon>Bacteria</taxon>
        <taxon>Pseudomonadati</taxon>
        <taxon>Pseudomonadota</taxon>
        <taxon>Alphaproteobacteria</taxon>
        <taxon>Rhodospirillales</taxon>
        <taxon>Dongiaceae</taxon>
        <taxon>Hypericibacter</taxon>
    </lineage>
</organism>
<evidence type="ECO:0000313" key="4">
    <source>
        <dbReference type="Proteomes" id="UP000326202"/>
    </source>
</evidence>
<dbReference type="GO" id="GO:0015297">
    <property type="term" value="F:antiporter activity"/>
    <property type="evidence" value="ECO:0007669"/>
    <property type="project" value="InterPro"/>
</dbReference>
<keyword evidence="2" id="KW-1133">Transmembrane helix</keyword>
<dbReference type="CDD" id="cd13131">
    <property type="entry name" value="MATE_NorM_like"/>
    <property type="match status" value="1"/>
</dbReference>
<dbReference type="InterPro" id="IPR050222">
    <property type="entry name" value="MATE_MdtK"/>
</dbReference>
<sequence>MIDSVTNKAPEIPRQGAVSHGIGHHVRRTVALALPVMLARAGLVVMITVDTVMVGQAGGEELAHYAIAFAPQMLLLSVGFGLLIGATVLTAQADGAGRQGLCGRIWRLALMLAAAIGLVDALILAHGEGLLLLLGQEPVLAAAGGKVLLMWAIGMPGIMLYVATAGFLEGVSRPRPGMIVTILANVANAGLNWLMIGGHGGLPAMGAEGAVLATSITRWLMFLALAAYALTMRDHARFGIWAPLKGTFGQIGAMIRLGAPLALSVGFEAAAFMAAATFAGWLGETSLAAYQIALNFNALIYMLALGLATATAVRVANAHGRRDAVGLARAGWVGAGLVFPSMIGATLILTLAPGWVVGFYSDEADVRALALQLMTITAWFILADGAQGVLTGAVRGAADAVMPTLIAGLSFWLVGVPLCYALAFTAGWGTVGLIWGLFVSLIVAMCLLALRFHIVSRRATLAFAA</sequence>